<dbReference type="SUPFAM" id="SSF48264">
    <property type="entry name" value="Cytochrome P450"/>
    <property type="match status" value="1"/>
</dbReference>
<dbReference type="InterPro" id="IPR050364">
    <property type="entry name" value="Cytochrome_P450_fung"/>
</dbReference>
<dbReference type="EMBL" id="KN847043">
    <property type="protein sequence ID" value="KIW27431.1"/>
    <property type="molecule type" value="Genomic_DNA"/>
</dbReference>
<dbReference type="RefSeq" id="XP_016247647.1">
    <property type="nucleotide sequence ID" value="XM_016394228.1"/>
</dbReference>
<comment type="similarity">
    <text evidence="1 6">Belongs to the cytochrome P450 family.</text>
</comment>
<sequence length="556" mass="63270">MSWLTIFYVWSGVTGLLFLGVLGVVIHDVILWKRMPPGPQPLPFIGNKLDVPAKYPWIQFQEWSRKYGPIYTLWFGRRPTVIISDPNVAVDLLEKRSHKYSSRPRFVAMGEIFWDMSSILVQPYGKDWSVRRKALHSVLTQKALQHYKPVQEAEAARLCHQLLEHPEDLDNLLNRFTASIVFTIAYGHRIDSMQSPIIRQRMKIMHWNAALNVPGRYLVESFPILKHVPDALAPWKREIKSWGKEEEQANAQLLDYVREDIENAKRPGAPPLPNSLAKQLLENRAADPSAFALLRERDFASLPASVFGAGADTTASTLSSAILAIINNQEVLAAAHAELDAVIGQDRLPGYTDEASLPYIKAICKEALRWRPVAVLGGTPHASTEADTYNGYYIPKGTNILGNSWAINLNERYYPNPDHFNPLRFLDVDDPASLGYLPKEYLASTPLERGNPHPSKLGHSSFGWGRRICPGADLASNNLYIAMARVLWCFDIRPTKGYVYDTYDYTDGFNIRPNGYKCDITIRSERHMQVLEKDYQEARDYLMRHFPLFKEHEIVV</sequence>
<keyword evidence="7" id="KW-1133">Transmembrane helix</keyword>
<comment type="cofactor">
    <cofactor evidence="5">
        <name>heme</name>
        <dbReference type="ChEBI" id="CHEBI:30413"/>
    </cofactor>
</comment>
<name>A0A0D1ZHJ6_9EURO</name>
<evidence type="ECO:0000313" key="8">
    <source>
        <dbReference type="EMBL" id="KIW27431.1"/>
    </source>
</evidence>
<evidence type="ECO:0000256" key="3">
    <source>
        <dbReference type="ARBA" id="ARBA00023002"/>
    </source>
</evidence>
<dbReference type="HOGENOM" id="CLU_001570_2_1_1"/>
<dbReference type="GO" id="GO:0016705">
    <property type="term" value="F:oxidoreductase activity, acting on paired donors, with incorporation or reduction of molecular oxygen"/>
    <property type="evidence" value="ECO:0007669"/>
    <property type="project" value="InterPro"/>
</dbReference>
<feature type="binding site" description="axial binding residue" evidence="5">
    <location>
        <position position="469"/>
    </location>
    <ligand>
        <name>heme</name>
        <dbReference type="ChEBI" id="CHEBI:30413"/>
    </ligand>
    <ligandPart>
        <name>Fe</name>
        <dbReference type="ChEBI" id="CHEBI:18248"/>
    </ligandPart>
</feature>
<feature type="transmembrane region" description="Helical" evidence="7">
    <location>
        <begin position="6"/>
        <end position="26"/>
    </location>
</feature>
<evidence type="ECO:0000256" key="5">
    <source>
        <dbReference type="PIRSR" id="PIRSR602401-1"/>
    </source>
</evidence>
<keyword evidence="4 5" id="KW-0408">Iron</keyword>
<evidence type="ECO:0008006" key="10">
    <source>
        <dbReference type="Google" id="ProtNLM"/>
    </source>
</evidence>
<dbReference type="GO" id="GO:0004497">
    <property type="term" value="F:monooxygenase activity"/>
    <property type="evidence" value="ECO:0007669"/>
    <property type="project" value="UniProtKB-KW"/>
</dbReference>
<dbReference type="GeneID" id="27346362"/>
<dbReference type="OrthoDB" id="1103324at2759"/>
<dbReference type="InterPro" id="IPR017972">
    <property type="entry name" value="Cyt_P450_CS"/>
</dbReference>
<evidence type="ECO:0000256" key="1">
    <source>
        <dbReference type="ARBA" id="ARBA00010617"/>
    </source>
</evidence>
<evidence type="ECO:0000256" key="6">
    <source>
        <dbReference type="RuleBase" id="RU000461"/>
    </source>
</evidence>
<dbReference type="InterPro" id="IPR002401">
    <property type="entry name" value="Cyt_P450_E_grp-I"/>
</dbReference>
<dbReference type="STRING" id="569365.A0A0D1ZHJ6"/>
<keyword evidence="9" id="KW-1185">Reference proteome</keyword>
<keyword evidence="7" id="KW-0472">Membrane</keyword>
<evidence type="ECO:0000313" key="9">
    <source>
        <dbReference type="Proteomes" id="UP000054466"/>
    </source>
</evidence>
<reference evidence="8 9" key="1">
    <citation type="submission" date="2015-01" db="EMBL/GenBank/DDBJ databases">
        <title>The Genome Sequence of Cladophialophora immunda CBS83496.</title>
        <authorList>
            <consortium name="The Broad Institute Genomics Platform"/>
            <person name="Cuomo C."/>
            <person name="de Hoog S."/>
            <person name="Gorbushina A."/>
            <person name="Stielow B."/>
            <person name="Teixiera M."/>
            <person name="Abouelleil A."/>
            <person name="Chapman S.B."/>
            <person name="Priest M."/>
            <person name="Young S.K."/>
            <person name="Wortman J."/>
            <person name="Nusbaum C."/>
            <person name="Birren B."/>
        </authorList>
    </citation>
    <scope>NUCLEOTIDE SEQUENCE [LARGE SCALE GENOMIC DNA]</scope>
    <source>
        <strain evidence="8 9">CBS 83496</strain>
    </source>
</reference>
<dbReference type="PRINTS" id="PR00463">
    <property type="entry name" value="EP450I"/>
</dbReference>
<keyword evidence="7" id="KW-0812">Transmembrane</keyword>
<dbReference type="InterPro" id="IPR036396">
    <property type="entry name" value="Cyt_P450_sf"/>
</dbReference>
<keyword evidence="2 5" id="KW-0479">Metal-binding</keyword>
<keyword evidence="3 6" id="KW-0560">Oxidoreductase</keyword>
<accession>A0A0D1ZHJ6</accession>
<dbReference type="VEuPathDB" id="FungiDB:PV07_07168"/>
<dbReference type="AlphaFoldDB" id="A0A0D1ZHJ6"/>
<keyword evidence="5 6" id="KW-0349">Heme</keyword>
<dbReference type="Gene3D" id="1.10.630.10">
    <property type="entry name" value="Cytochrome P450"/>
    <property type="match status" value="1"/>
</dbReference>
<protein>
    <recommendedName>
        <fullName evidence="10">Cytochrome P450</fullName>
    </recommendedName>
</protein>
<dbReference type="PANTHER" id="PTHR46300:SF4">
    <property type="entry name" value="CYTOCHROME P450 98A3"/>
    <property type="match status" value="1"/>
</dbReference>
<evidence type="ECO:0000256" key="7">
    <source>
        <dbReference type="SAM" id="Phobius"/>
    </source>
</evidence>
<keyword evidence="6" id="KW-0503">Monooxygenase</keyword>
<gene>
    <name evidence="8" type="ORF">PV07_07168</name>
</gene>
<dbReference type="PROSITE" id="PS00086">
    <property type="entry name" value="CYTOCHROME_P450"/>
    <property type="match status" value="1"/>
</dbReference>
<organism evidence="8 9">
    <name type="scientific">Cladophialophora immunda</name>
    <dbReference type="NCBI Taxonomy" id="569365"/>
    <lineage>
        <taxon>Eukaryota</taxon>
        <taxon>Fungi</taxon>
        <taxon>Dikarya</taxon>
        <taxon>Ascomycota</taxon>
        <taxon>Pezizomycotina</taxon>
        <taxon>Eurotiomycetes</taxon>
        <taxon>Chaetothyriomycetidae</taxon>
        <taxon>Chaetothyriales</taxon>
        <taxon>Herpotrichiellaceae</taxon>
        <taxon>Cladophialophora</taxon>
    </lineage>
</organism>
<dbReference type="PANTHER" id="PTHR46300">
    <property type="entry name" value="P450, PUTATIVE (EUROFUNG)-RELATED-RELATED"/>
    <property type="match status" value="1"/>
</dbReference>
<dbReference type="Pfam" id="PF00067">
    <property type="entry name" value="p450"/>
    <property type="match status" value="1"/>
</dbReference>
<proteinExistence type="inferred from homology"/>
<dbReference type="PRINTS" id="PR00385">
    <property type="entry name" value="P450"/>
</dbReference>
<dbReference type="GO" id="GO:0020037">
    <property type="term" value="F:heme binding"/>
    <property type="evidence" value="ECO:0007669"/>
    <property type="project" value="InterPro"/>
</dbReference>
<dbReference type="InterPro" id="IPR001128">
    <property type="entry name" value="Cyt_P450"/>
</dbReference>
<dbReference type="GO" id="GO:0005506">
    <property type="term" value="F:iron ion binding"/>
    <property type="evidence" value="ECO:0007669"/>
    <property type="project" value="InterPro"/>
</dbReference>
<dbReference type="CDD" id="cd11065">
    <property type="entry name" value="CYP64-like"/>
    <property type="match status" value="1"/>
</dbReference>
<evidence type="ECO:0000256" key="2">
    <source>
        <dbReference type="ARBA" id="ARBA00022723"/>
    </source>
</evidence>
<dbReference type="Proteomes" id="UP000054466">
    <property type="component" value="Unassembled WGS sequence"/>
</dbReference>
<evidence type="ECO:0000256" key="4">
    <source>
        <dbReference type="ARBA" id="ARBA00023004"/>
    </source>
</evidence>